<dbReference type="InterPro" id="IPR006314">
    <property type="entry name" value="Dyp_peroxidase"/>
</dbReference>
<feature type="domain" description="Dyp-type peroxidase N-terminal" evidence="8">
    <location>
        <begin position="22"/>
        <end position="118"/>
    </location>
</feature>
<dbReference type="InterPro" id="IPR048328">
    <property type="entry name" value="Dyp_perox_C"/>
</dbReference>
<evidence type="ECO:0000256" key="2">
    <source>
        <dbReference type="ARBA" id="ARBA00022559"/>
    </source>
</evidence>
<dbReference type="STRING" id="1123357.SAMN02745244_02384"/>
<dbReference type="GO" id="GO:0020037">
    <property type="term" value="F:heme binding"/>
    <property type="evidence" value="ECO:0007669"/>
    <property type="project" value="InterPro"/>
</dbReference>
<evidence type="ECO:0000313" key="10">
    <source>
        <dbReference type="EMBL" id="SHJ38350.1"/>
    </source>
</evidence>
<evidence type="ECO:0000256" key="1">
    <source>
        <dbReference type="ARBA" id="ARBA00001970"/>
    </source>
</evidence>
<dbReference type="PANTHER" id="PTHR30521">
    <property type="entry name" value="DEFERROCHELATASE/PEROXIDASE"/>
    <property type="match status" value="1"/>
</dbReference>
<dbReference type="NCBIfam" id="TIGR01413">
    <property type="entry name" value="Dyp_perox_fam"/>
    <property type="match status" value="1"/>
</dbReference>
<sequence>MFLVANIDRGGESTVYGTLASLAGLTKSVGFRYPERNLTLFTGIGSLAWDRLFAGPRPARLHPFRSLEGQRHTAPSTPGDLLFHIRADTPDLCFELATRILDALDGAVTVVDSVQGFRYFETRDLLGFVDGTENPTGEAAEAATTVGAEDSRFAGGSYVHIQKYLHDMPGWKALSVDEQERVIGRKKFDDIELADEDKPTNAHVVLNSVEDDDGNELDIVRLNMPFGDVGRGEFGTYFIAYSRDPAVTEQMLENMFIGDPPGNSDAILEFSTAITGGLFYVPPAAFLDDPLPLSHLTPAPTSPVGTAPAAPSSSGSLNIGSLKGQN</sequence>
<evidence type="ECO:0000256" key="6">
    <source>
        <dbReference type="ARBA" id="ARBA00025737"/>
    </source>
</evidence>
<feature type="compositionally biased region" description="Polar residues" evidence="7">
    <location>
        <begin position="317"/>
        <end position="326"/>
    </location>
</feature>
<evidence type="ECO:0000313" key="11">
    <source>
        <dbReference type="Proteomes" id="UP000184512"/>
    </source>
</evidence>
<evidence type="ECO:0000259" key="9">
    <source>
        <dbReference type="Pfam" id="PF20628"/>
    </source>
</evidence>
<dbReference type="OrthoDB" id="3251355at2"/>
<dbReference type="InterPro" id="IPR048327">
    <property type="entry name" value="Dyp_perox_N"/>
</dbReference>
<dbReference type="Pfam" id="PF20628">
    <property type="entry name" value="Dyp_perox_C"/>
    <property type="match status" value="1"/>
</dbReference>
<evidence type="ECO:0000256" key="5">
    <source>
        <dbReference type="ARBA" id="ARBA00023004"/>
    </source>
</evidence>
<dbReference type="Pfam" id="PF04261">
    <property type="entry name" value="Dyp_perox_N"/>
    <property type="match status" value="1"/>
</dbReference>
<keyword evidence="4" id="KW-0560">Oxidoreductase</keyword>
<dbReference type="GO" id="GO:0005829">
    <property type="term" value="C:cytosol"/>
    <property type="evidence" value="ECO:0007669"/>
    <property type="project" value="TreeGrafter"/>
</dbReference>
<evidence type="ECO:0000256" key="7">
    <source>
        <dbReference type="SAM" id="MobiDB-lite"/>
    </source>
</evidence>
<protein>
    <submittedName>
        <fullName evidence="10">Putative iron-dependent peroxidase</fullName>
    </submittedName>
</protein>
<name>A0A1M6IV97_9ACTN</name>
<keyword evidence="3" id="KW-0479">Metal-binding</keyword>
<feature type="domain" description="Dyp-type peroxidase C-terminal" evidence="9">
    <location>
        <begin position="122"/>
        <end position="285"/>
    </location>
</feature>
<keyword evidence="2 10" id="KW-0575">Peroxidase</keyword>
<comment type="similarity">
    <text evidence="6">Belongs to the DyP-type peroxidase family.</text>
</comment>
<dbReference type="EMBL" id="FQZG01000044">
    <property type="protein sequence ID" value="SHJ38350.1"/>
    <property type="molecule type" value="Genomic_DNA"/>
</dbReference>
<feature type="compositionally biased region" description="Low complexity" evidence="7">
    <location>
        <begin position="298"/>
        <end position="316"/>
    </location>
</feature>
<evidence type="ECO:0000259" key="8">
    <source>
        <dbReference type="Pfam" id="PF04261"/>
    </source>
</evidence>
<proteinExistence type="inferred from homology"/>
<dbReference type="AlphaFoldDB" id="A0A1M6IV97"/>
<dbReference type="InterPro" id="IPR011008">
    <property type="entry name" value="Dimeric_a/b-barrel"/>
</dbReference>
<keyword evidence="5" id="KW-0408">Iron</keyword>
<evidence type="ECO:0000256" key="3">
    <source>
        <dbReference type="ARBA" id="ARBA00022723"/>
    </source>
</evidence>
<dbReference type="PANTHER" id="PTHR30521:SF0">
    <property type="entry name" value="DYP-TYPE PEROXIDASE FAMILY PROTEIN"/>
    <property type="match status" value="1"/>
</dbReference>
<feature type="region of interest" description="Disordered" evidence="7">
    <location>
        <begin position="298"/>
        <end position="326"/>
    </location>
</feature>
<dbReference type="SUPFAM" id="SSF54909">
    <property type="entry name" value="Dimeric alpha+beta barrel"/>
    <property type="match status" value="1"/>
</dbReference>
<dbReference type="PROSITE" id="PS51404">
    <property type="entry name" value="DYP_PEROXIDASE"/>
    <property type="match status" value="1"/>
</dbReference>
<organism evidence="10 11">
    <name type="scientific">Tessaracoccus bendigoensis DSM 12906</name>
    <dbReference type="NCBI Taxonomy" id="1123357"/>
    <lineage>
        <taxon>Bacteria</taxon>
        <taxon>Bacillati</taxon>
        <taxon>Actinomycetota</taxon>
        <taxon>Actinomycetes</taxon>
        <taxon>Propionibacteriales</taxon>
        <taxon>Propionibacteriaceae</taxon>
        <taxon>Tessaracoccus</taxon>
    </lineage>
</organism>
<keyword evidence="11" id="KW-1185">Reference proteome</keyword>
<dbReference type="GO" id="GO:0004601">
    <property type="term" value="F:peroxidase activity"/>
    <property type="evidence" value="ECO:0007669"/>
    <property type="project" value="UniProtKB-KW"/>
</dbReference>
<evidence type="ECO:0000256" key="4">
    <source>
        <dbReference type="ARBA" id="ARBA00023002"/>
    </source>
</evidence>
<accession>A0A1M6IV97</accession>
<gene>
    <name evidence="10" type="ORF">SAMN02745244_02384</name>
</gene>
<comment type="cofactor">
    <cofactor evidence="1">
        <name>heme b</name>
        <dbReference type="ChEBI" id="CHEBI:60344"/>
    </cofactor>
</comment>
<reference evidence="10 11" key="1">
    <citation type="submission" date="2016-11" db="EMBL/GenBank/DDBJ databases">
        <authorList>
            <person name="Jaros S."/>
            <person name="Januszkiewicz K."/>
            <person name="Wedrychowicz H."/>
        </authorList>
    </citation>
    <scope>NUCLEOTIDE SEQUENCE [LARGE SCALE GENOMIC DNA]</scope>
    <source>
        <strain evidence="10 11">DSM 12906</strain>
    </source>
</reference>
<dbReference type="GO" id="GO:0046872">
    <property type="term" value="F:metal ion binding"/>
    <property type="evidence" value="ECO:0007669"/>
    <property type="project" value="UniProtKB-KW"/>
</dbReference>
<dbReference type="Proteomes" id="UP000184512">
    <property type="component" value="Unassembled WGS sequence"/>
</dbReference>